<dbReference type="Proteomes" id="UP000499080">
    <property type="component" value="Unassembled WGS sequence"/>
</dbReference>
<accession>A0A4Y2UBA6</accession>
<organism evidence="1 2">
    <name type="scientific">Araneus ventricosus</name>
    <name type="common">Orbweaver spider</name>
    <name type="synonym">Epeira ventricosa</name>
    <dbReference type="NCBI Taxonomy" id="182803"/>
    <lineage>
        <taxon>Eukaryota</taxon>
        <taxon>Metazoa</taxon>
        <taxon>Ecdysozoa</taxon>
        <taxon>Arthropoda</taxon>
        <taxon>Chelicerata</taxon>
        <taxon>Arachnida</taxon>
        <taxon>Araneae</taxon>
        <taxon>Araneomorphae</taxon>
        <taxon>Entelegynae</taxon>
        <taxon>Araneoidea</taxon>
        <taxon>Araneidae</taxon>
        <taxon>Araneus</taxon>
    </lineage>
</organism>
<comment type="caution">
    <text evidence="1">The sequence shown here is derived from an EMBL/GenBank/DDBJ whole genome shotgun (WGS) entry which is preliminary data.</text>
</comment>
<dbReference type="AlphaFoldDB" id="A0A4Y2UBA6"/>
<sequence length="108" mass="11986">MAAPQITSIPSSATSDRGQHYKSYSKQLSHFKVYDAFHSTKSARVCAQTIGAAICAYALSTRKCNYRFLDIQIISNKLGVATVVYRAAPSYSDVYMSTYLWNIGVLFV</sequence>
<reference evidence="1 2" key="1">
    <citation type="journal article" date="2019" name="Sci. Rep.">
        <title>Orb-weaving spider Araneus ventricosus genome elucidates the spidroin gene catalogue.</title>
        <authorList>
            <person name="Kono N."/>
            <person name="Nakamura H."/>
            <person name="Ohtoshi R."/>
            <person name="Moran D.A.P."/>
            <person name="Shinohara A."/>
            <person name="Yoshida Y."/>
            <person name="Fujiwara M."/>
            <person name="Mori M."/>
            <person name="Tomita M."/>
            <person name="Arakawa K."/>
        </authorList>
    </citation>
    <scope>NUCLEOTIDE SEQUENCE [LARGE SCALE GENOMIC DNA]</scope>
</reference>
<gene>
    <name evidence="1" type="ORF">AVEN_163963_1</name>
</gene>
<evidence type="ECO:0000313" key="2">
    <source>
        <dbReference type="Proteomes" id="UP000499080"/>
    </source>
</evidence>
<protein>
    <submittedName>
        <fullName evidence="1">Uncharacterized protein</fullName>
    </submittedName>
</protein>
<dbReference type="EMBL" id="BGPR01035202">
    <property type="protein sequence ID" value="GBO09912.1"/>
    <property type="molecule type" value="Genomic_DNA"/>
</dbReference>
<evidence type="ECO:0000313" key="1">
    <source>
        <dbReference type="EMBL" id="GBO09912.1"/>
    </source>
</evidence>
<proteinExistence type="predicted"/>
<name>A0A4Y2UBA6_ARAVE</name>
<keyword evidence="2" id="KW-1185">Reference proteome</keyword>